<feature type="compositionally biased region" description="Polar residues" evidence="3">
    <location>
        <begin position="1"/>
        <end position="14"/>
    </location>
</feature>
<dbReference type="Pfam" id="PF15006">
    <property type="entry name" value="DUF4517"/>
    <property type="match status" value="1"/>
</dbReference>
<comment type="caution">
    <text evidence="4">The sequence shown here is derived from an EMBL/GenBank/DDBJ whole genome shotgun (WGS) entry which is preliminary data.</text>
</comment>
<organism evidence="4 5">
    <name type="scientific">Laodelphax striatellus</name>
    <name type="common">Small brown planthopper</name>
    <name type="synonym">Delphax striatella</name>
    <dbReference type="NCBI Taxonomy" id="195883"/>
    <lineage>
        <taxon>Eukaryota</taxon>
        <taxon>Metazoa</taxon>
        <taxon>Ecdysozoa</taxon>
        <taxon>Arthropoda</taxon>
        <taxon>Hexapoda</taxon>
        <taxon>Insecta</taxon>
        <taxon>Pterygota</taxon>
        <taxon>Neoptera</taxon>
        <taxon>Paraneoptera</taxon>
        <taxon>Hemiptera</taxon>
        <taxon>Auchenorrhyncha</taxon>
        <taxon>Fulgoroidea</taxon>
        <taxon>Delphacidae</taxon>
        <taxon>Criomorphinae</taxon>
        <taxon>Laodelphax</taxon>
    </lineage>
</organism>
<evidence type="ECO:0000256" key="3">
    <source>
        <dbReference type="SAM" id="MobiDB-lite"/>
    </source>
</evidence>
<evidence type="ECO:0000313" key="4">
    <source>
        <dbReference type="EMBL" id="RZF32580.1"/>
    </source>
</evidence>
<dbReference type="EMBL" id="QKKF02036486">
    <property type="protein sequence ID" value="RZF32580.1"/>
    <property type="molecule type" value="Genomic_DNA"/>
</dbReference>
<evidence type="ECO:0000313" key="5">
    <source>
        <dbReference type="Proteomes" id="UP000291343"/>
    </source>
</evidence>
<reference evidence="4 5" key="1">
    <citation type="journal article" date="2017" name="Gigascience">
        <title>Genome sequence of the small brown planthopper, Laodelphax striatellus.</title>
        <authorList>
            <person name="Zhu J."/>
            <person name="Jiang F."/>
            <person name="Wang X."/>
            <person name="Yang P."/>
            <person name="Bao Y."/>
            <person name="Zhao W."/>
            <person name="Wang W."/>
            <person name="Lu H."/>
            <person name="Wang Q."/>
            <person name="Cui N."/>
            <person name="Li J."/>
            <person name="Chen X."/>
            <person name="Luo L."/>
            <person name="Yu J."/>
            <person name="Kang L."/>
            <person name="Cui F."/>
        </authorList>
    </citation>
    <scope>NUCLEOTIDE SEQUENCE [LARGE SCALE GENOMIC DNA]</scope>
    <source>
        <strain evidence="4">Lst14</strain>
    </source>
</reference>
<dbReference type="PANTHER" id="PTHR13287">
    <property type="entry name" value="ADIPOSE-SECRETED SIGNALING PROTEIN"/>
    <property type="match status" value="1"/>
</dbReference>
<feature type="region of interest" description="Disordered" evidence="3">
    <location>
        <begin position="1"/>
        <end position="25"/>
    </location>
</feature>
<evidence type="ECO:0000256" key="1">
    <source>
        <dbReference type="ARBA" id="ARBA00035018"/>
    </source>
</evidence>
<comment type="similarity">
    <text evidence="1">Belongs to the ADISSP family.</text>
</comment>
<sequence length="190" mass="21286">MIRSQASNRSNSMTERPRVSESSRSSAVRFSLTDIRIKDNEITVDQTKADEFMIHLGFLQHEVRYKVTIPIAKDQMPVDDCQSYSYEGSAAPDPPLIAHFNLSHDSDNFYLNFEISAVTETTLSDVIQLRVGKTDRFITFLLTANVLGTGKGTPLLKNGIHVIEVPHHLRECTEYPRSRIVDGAASEDSS</sequence>
<keyword evidence="5" id="KW-1185">Reference proteome</keyword>
<dbReference type="OrthoDB" id="6246153at2759"/>
<evidence type="ECO:0000256" key="2">
    <source>
        <dbReference type="ARBA" id="ARBA00035300"/>
    </source>
</evidence>
<accession>A0A482WGV6</accession>
<dbReference type="InterPro" id="IPR026794">
    <property type="entry name" value="ADISSP"/>
</dbReference>
<dbReference type="InParanoid" id="A0A482WGV6"/>
<protein>
    <recommendedName>
        <fullName evidence="2">Adipose-secreted signaling protein</fullName>
    </recommendedName>
</protein>
<dbReference type="FunCoup" id="A0A482WGV6">
    <property type="interactions" value="754"/>
</dbReference>
<dbReference type="STRING" id="195883.A0A482WGV6"/>
<name>A0A482WGV6_LAOST</name>
<dbReference type="PANTHER" id="PTHR13287:SF2">
    <property type="entry name" value="ADIPOSE-SECRETED SIGNALING PROTEIN"/>
    <property type="match status" value="1"/>
</dbReference>
<gene>
    <name evidence="4" type="ORF">LSTR_LSTR016045</name>
</gene>
<proteinExistence type="inferred from homology"/>
<dbReference type="Proteomes" id="UP000291343">
    <property type="component" value="Unassembled WGS sequence"/>
</dbReference>
<dbReference type="AlphaFoldDB" id="A0A482WGV6"/>